<sequence length="82" mass="9350">MASYGNTLHFERGSARLYSNLDFSPDGELLASQGGEPDYIITIWNWKEHKIILRLKSYISEVYRVKFSPYVPGQLTSCGGYL</sequence>
<dbReference type="InterPro" id="IPR036322">
    <property type="entry name" value="WD40_repeat_dom_sf"/>
</dbReference>
<organism evidence="8 9">
    <name type="scientific">Molorchus minor</name>
    <dbReference type="NCBI Taxonomy" id="1323400"/>
    <lineage>
        <taxon>Eukaryota</taxon>
        <taxon>Metazoa</taxon>
        <taxon>Ecdysozoa</taxon>
        <taxon>Arthropoda</taxon>
        <taxon>Hexapoda</taxon>
        <taxon>Insecta</taxon>
        <taxon>Pterygota</taxon>
        <taxon>Neoptera</taxon>
        <taxon>Endopterygota</taxon>
        <taxon>Coleoptera</taxon>
        <taxon>Polyphaga</taxon>
        <taxon>Cucujiformia</taxon>
        <taxon>Chrysomeloidea</taxon>
        <taxon>Cerambycidae</taxon>
        <taxon>Lamiinae</taxon>
        <taxon>Monochamini</taxon>
        <taxon>Molorchus</taxon>
    </lineage>
</organism>
<dbReference type="InterPro" id="IPR015943">
    <property type="entry name" value="WD40/YVTN_repeat-like_dom_sf"/>
</dbReference>
<evidence type="ECO:0000256" key="5">
    <source>
        <dbReference type="ARBA" id="ARBA00023054"/>
    </source>
</evidence>
<keyword evidence="7" id="KW-0966">Cell projection</keyword>
<keyword evidence="9" id="KW-1185">Reference proteome</keyword>
<comment type="caution">
    <text evidence="8">The sequence shown here is derived from an EMBL/GenBank/DDBJ whole genome shotgun (WGS) entry which is preliminary data.</text>
</comment>
<dbReference type="SUPFAM" id="SSF50978">
    <property type="entry name" value="WD40 repeat-like"/>
    <property type="match status" value="1"/>
</dbReference>
<name>A0ABQ9K1D6_9CUCU</name>
<dbReference type="Proteomes" id="UP001162164">
    <property type="component" value="Unassembled WGS sequence"/>
</dbReference>
<comment type="subcellular location">
    <subcellularLocation>
        <location evidence="1">Cytoplasm</location>
        <location evidence="1">Cytoskeleton</location>
        <location evidence="1">Cilium axoneme</location>
    </subcellularLocation>
</comment>
<keyword evidence="6" id="KW-0206">Cytoskeleton</keyword>
<evidence type="ECO:0000256" key="1">
    <source>
        <dbReference type="ARBA" id="ARBA00004430"/>
    </source>
</evidence>
<evidence type="ECO:0000256" key="7">
    <source>
        <dbReference type="ARBA" id="ARBA00023273"/>
    </source>
</evidence>
<keyword evidence="2" id="KW-0963">Cytoplasm</keyword>
<dbReference type="PANTHER" id="PTHR14885">
    <property type="entry name" value="CILIA- AND FLAGELLA-ASSOCIATED PROTEIN 43-RELATED"/>
    <property type="match status" value="1"/>
</dbReference>
<accession>A0ABQ9K1D6</accession>
<evidence type="ECO:0000313" key="9">
    <source>
        <dbReference type="Proteomes" id="UP001162164"/>
    </source>
</evidence>
<evidence type="ECO:0000256" key="2">
    <source>
        <dbReference type="ARBA" id="ARBA00022490"/>
    </source>
</evidence>
<evidence type="ECO:0000256" key="3">
    <source>
        <dbReference type="ARBA" id="ARBA00022574"/>
    </source>
</evidence>
<evidence type="ECO:0000256" key="4">
    <source>
        <dbReference type="ARBA" id="ARBA00022737"/>
    </source>
</evidence>
<keyword evidence="4" id="KW-0677">Repeat</keyword>
<evidence type="ECO:0000256" key="6">
    <source>
        <dbReference type="ARBA" id="ARBA00023212"/>
    </source>
</evidence>
<dbReference type="Gene3D" id="2.130.10.10">
    <property type="entry name" value="YVTN repeat-like/Quinoprotein amine dehydrogenase"/>
    <property type="match status" value="1"/>
</dbReference>
<gene>
    <name evidence="8" type="ORF">NQ317_012499</name>
</gene>
<reference evidence="8" key="1">
    <citation type="journal article" date="2023" name="Insect Mol. Biol.">
        <title>Genome sequencing provides insights into the evolution of gene families encoding plant cell wall-degrading enzymes in longhorned beetles.</title>
        <authorList>
            <person name="Shin N.R."/>
            <person name="Okamura Y."/>
            <person name="Kirsch R."/>
            <person name="Pauchet Y."/>
        </authorList>
    </citation>
    <scope>NUCLEOTIDE SEQUENCE</scope>
    <source>
        <strain evidence="8">MMC_N1</strain>
    </source>
</reference>
<evidence type="ECO:0000313" key="8">
    <source>
        <dbReference type="EMBL" id="KAJ8984436.1"/>
    </source>
</evidence>
<dbReference type="PANTHER" id="PTHR14885:SF3">
    <property type="entry name" value="CILIA- AND FLAGELLA-ASSOCIATED PROTEIN 44"/>
    <property type="match status" value="1"/>
</dbReference>
<keyword evidence="5" id="KW-0175">Coiled coil</keyword>
<keyword evidence="3" id="KW-0853">WD repeat</keyword>
<protein>
    <submittedName>
        <fullName evidence="8">Uncharacterized protein</fullName>
    </submittedName>
</protein>
<dbReference type="EMBL" id="JAPWTJ010000036">
    <property type="protein sequence ID" value="KAJ8984436.1"/>
    <property type="molecule type" value="Genomic_DNA"/>
</dbReference>
<proteinExistence type="predicted"/>